<gene>
    <name evidence="4" type="ORF">E6O75_ATG10058</name>
</gene>
<dbReference type="AlphaFoldDB" id="A0A4Z1NQU6"/>
<evidence type="ECO:0000313" key="4">
    <source>
        <dbReference type="EMBL" id="TID13109.1"/>
    </source>
</evidence>
<keyword evidence="3" id="KW-1133">Transmembrane helix</keyword>
<evidence type="ECO:0000256" key="3">
    <source>
        <dbReference type="SAM" id="Phobius"/>
    </source>
</evidence>
<evidence type="ECO:0000313" key="5">
    <source>
        <dbReference type="Proteomes" id="UP000298493"/>
    </source>
</evidence>
<reference evidence="4 5" key="1">
    <citation type="submission" date="2019-04" db="EMBL/GenBank/DDBJ databases">
        <title>High contiguity whole genome sequence and gene annotation resource for two Venturia nashicola isolates.</title>
        <authorList>
            <person name="Prokchorchik M."/>
            <person name="Won K."/>
            <person name="Lee Y."/>
            <person name="Choi E.D."/>
            <person name="Segonzac C."/>
            <person name="Sohn K.H."/>
        </authorList>
    </citation>
    <scope>NUCLEOTIDE SEQUENCE [LARGE SCALE GENOMIC DNA]</scope>
    <source>
        <strain evidence="4 5">PRI2</strain>
    </source>
</reference>
<dbReference type="Proteomes" id="UP000298493">
    <property type="component" value="Unassembled WGS sequence"/>
</dbReference>
<feature type="compositionally biased region" description="Low complexity" evidence="2">
    <location>
        <begin position="189"/>
        <end position="207"/>
    </location>
</feature>
<evidence type="ECO:0000256" key="2">
    <source>
        <dbReference type="SAM" id="MobiDB-lite"/>
    </source>
</evidence>
<evidence type="ECO:0000256" key="1">
    <source>
        <dbReference type="SAM" id="Coils"/>
    </source>
</evidence>
<dbReference type="STRING" id="86259.A0A4Z1NQU6"/>
<feature type="region of interest" description="Disordered" evidence="2">
    <location>
        <begin position="187"/>
        <end position="208"/>
    </location>
</feature>
<keyword evidence="3" id="KW-0472">Membrane</keyword>
<organism evidence="4 5">
    <name type="scientific">Venturia nashicola</name>
    <dbReference type="NCBI Taxonomy" id="86259"/>
    <lineage>
        <taxon>Eukaryota</taxon>
        <taxon>Fungi</taxon>
        <taxon>Dikarya</taxon>
        <taxon>Ascomycota</taxon>
        <taxon>Pezizomycotina</taxon>
        <taxon>Dothideomycetes</taxon>
        <taxon>Pleosporomycetidae</taxon>
        <taxon>Venturiales</taxon>
        <taxon>Venturiaceae</taxon>
        <taxon>Venturia</taxon>
    </lineage>
</organism>
<comment type="caution">
    <text evidence="4">The sequence shown here is derived from an EMBL/GenBank/DDBJ whole genome shotgun (WGS) entry which is preliminary data.</text>
</comment>
<keyword evidence="5" id="KW-1185">Reference proteome</keyword>
<feature type="region of interest" description="Disordered" evidence="2">
    <location>
        <begin position="240"/>
        <end position="260"/>
    </location>
</feature>
<feature type="region of interest" description="Disordered" evidence="2">
    <location>
        <begin position="213"/>
        <end position="232"/>
    </location>
</feature>
<feature type="transmembrane region" description="Helical" evidence="3">
    <location>
        <begin position="303"/>
        <end position="320"/>
    </location>
</feature>
<sequence>MSSSFNFSAPDAGVKNPFAKSYTPTLDAGVKNPFAKSFTPALDAGANTTSTPAVAPKPSTVSLAVLGLQAQIQNLEQNNAALTKTAQAVEDLEQRLQNSKEMVDGRNILLKDYNKRLLVAEKRLQFQDSHIIDIEQQNRDLTSRLEKTKLAPGPQDNQLITRQIEEALTLDFPAPAVTASVGIQTDSEPAATQLSPPTSPTTPTTASVGIQTDTEPAVTQPSPPTSPTTATTASIGVQTDTEPAATQPSPPTSPTTATTASVGVQTHTELAATQPSPPAQPVTVTLTGTVFVEAPKSFHWQNTIWLLLAVFTLFTFFGWIQSFSYGGHGPFGYGGAYTDNWVTRNINPWVFTTFLEPDVSYFMGM</sequence>
<keyword evidence="1" id="KW-0175">Coiled coil</keyword>
<dbReference type="EMBL" id="SNSC02000029">
    <property type="protein sequence ID" value="TID13109.1"/>
    <property type="molecule type" value="Genomic_DNA"/>
</dbReference>
<protein>
    <submittedName>
        <fullName evidence="4">Uncharacterized protein</fullName>
    </submittedName>
</protein>
<keyword evidence="3" id="KW-0812">Transmembrane</keyword>
<feature type="coiled-coil region" evidence="1">
    <location>
        <begin position="65"/>
        <end position="102"/>
    </location>
</feature>
<name>A0A4Z1NQU6_9PEZI</name>
<accession>A0A4Z1NQU6</accession>
<proteinExistence type="predicted"/>